<dbReference type="EMBL" id="CAJOBP010006579">
    <property type="protein sequence ID" value="CAF4496011.1"/>
    <property type="molecule type" value="Genomic_DNA"/>
</dbReference>
<evidence type="ECO:0000313" key="1">
    <source>
        <dbReference type="EMBL" id="CAF4496011.1"/>
    </source>
</evidence>
<protein>
    <submittedName>
        <fullName evidence="1">Uncharacterized protein</fullName>
    </submittedName>
</protein>
<keyword evidence="2" id="KW-1185">Reference proteome</keyword>
<dbReference type="AlphaFoldDB" id="A0A820V5R8"/>
<name>A0A820V5R8_9BILA</name>
<accession>A0A820V5R8</accession>
<proteinExistence type="predicted"/>
<dbReference type="Proteomes" id="UP000663873">
    <property type="component" value="Unassembled WGS sequence"/>
</dbReference>
<feature type="non-terminal residue" evidence="1">
    <location>
        <position position="1"/>
    </location>
</feature>
<comment type="caution">
    <text evidence="1">The sequence shown here is derived from an EMBL/GenBank/DDBJ whole genome shotgun (WGS) entry which is preliminary data.</text>
</comment>
<evidence type="ECO:0000313" key="2">
    <source>
        <dbReference type="Proteomes" id="UP000663873"/>
    </source>
</evidence>
<sequence length="40" mass="4445">VMVPEEVHALNRIFEKYYAETINNVRQLQEEAGAGAGIAI</sequence>
<organism evidence="1 2">
    <name type="scientific">Rotaria socialis</name>
    <dbReference type="NCBI Taxonomy" id="392032"/>
    <lineage>
        <taxon>Eukaryota</taxon>
        <taxon>Metazoa</taxon>
        <taxon>Spiralia</taxon>
        <taxon>Gnathifera</taxon>
        <taxon>Rotifera</taxon>
        <taxon>Eurotatoria</taxon>
        <taxon>Bdelloidea</taxon>
        <taxon>Philodinida</taxon>
        <taxon>Philodinidae</taxon>
        <taxon>Rotaria</taxon>
    </lineage>
</organism>
<gene>
    <name evidence="1" type="ORF">UJA718_LOCUS25976</name>
</gene>
<reference evidence="1" key="1">
    <citation type="submission" date="2021-02" db="EMBL/GenBank/DDBJ databases">
        <authorList>
            <person name="Nowell W R."/>
        </authorList>
    </citation>
    <scope>NUCLEOTIDE SEQUENCE</scope>
</reference>